<reference evidence="2 3" key="1">
    <citation type="journal article" date="2013" name="PLoS ONE">
        <title>Predicting the Proteins of Angomonas deanei, Strigomonas culicis and Their Respective Endosymbionts Reveals New Aspects of the Trypanosomatidae Family.</title>
        <authorList>
            <person name="Motta M.C."/>
            <person name="Martins A.C."/>
            <person name="de Souza S.S."/>
            <person name="Catta-Preta C.M."/>
            <person name="Silva R."/>
            <person name="Klein C.C."/>
            <person name="de Almeida L.G."/>
            <person name="de Lima Cunha O."/>
            <person name="Ciapina L.P."/>
            <person name="Brocchi M."/>
            <person name="Colabardini A.C."/>
            <person name="de Araujo Lima B."/>
            <person name="Machado C.R."/>
            <person name="de Almeida Soares C.M."/>
            <person name="Probst C.M."/>
            <person name="de Menezes C.B."/>
            <person name="Thompson C.E."/>
            <person name="Bartholomeu D.C."/>
            <person name="Gradia D.F."/>
            <person name="Pavoni D.P."/>
            <person name="Grisard E.C."/>
            <person name="Fantinatti-Garboggini F."/>
            <person name="Marchini F.K."/>
            <person name="Rodrigues-Luiz G.F."/>
            <person name="Wagner G."/>
            <person name="Goldman G.H."/>
            <person name="Fietto J.L."/>
            <person name="Elias M.C."/>
            <person name="Goldman M.H."/>
            <person name="Sagot M.F."/>
            <person name="Pereira M."/>
            <person name="Stoco P.H."/>
            <person name="de Mendonca-Neto R.P."/>
            <person name="Teixeira S.M."/>
            <person name="Maciel T.E."/>
            <person name="de Oliveira Mendes T.A."/>
            <person name="Urmenyi T.P."/>
            <person name="de Souza W."/>
            <person name="Schenkman S."/>
            <person name="de Vasconcelos A.T."/>
        </authorList>
    </citation>
    <scope>NUCLEOTIDE SEQUENCE [LARGE SCALE GENOMIC DNA]</scope>
</reference>
<evidence type="ECO:0000313" key="3">
    <source>
        <dbReference type="Proteomes" id="UP000015354"/>
    </source>
</evidence>
<evidence type="ECO:0000256" key="1">
    <source>
        <dbReference type="SAM" id="MobiDB-lite"/>
    </source>
</evidence>
<accession>S9TG50</accession>
<dbReference type="OrthoDB" id="249144at2759"/>
<proteinExistence type="predicted"/>
<evidence type="ECO:0000313" key="2">
    <source>
        <dbReference type="EMBL" id="EPY15328.1"/>
    </source>
</evidence>
<gene>
    <name evidence="2" type="ORF">STCU_12113</name>
</gene>
<dbReference type="Proteomes" id="UP000015354">
    <property type="component" value="Unassembled WGS sequence"/>
</dbReference>
<feature type="region of interest" description="Disordered" evidence="1">
    <location>
        <begin position="1224"/>
        <end position="1249"/>
    </location>
</feature>
<comment type="caution">
    <text evidence="2">The sequence shown here is derived from an EMBL/GenBank/DDBJ whole genome shotgun (WGS) entry which is preliminary data.</text>
</comment>
<keyword evidence="3" id="KW-1185">Reference proteome</keyword>
<protein>
    <submittedName>
        <fullName evidence="2">Uncharacterized protein</fullName>
    </submittedName>
</protein>
<sequence length="1712" mass="186363">MEKDAAAGAASLTPWGRIMFFYDLYKADAATRTDVCDEDARFTLRVLNCLLKRDGAHRRQRGGAALAAATSETFCAWREALRSLGPLLAKSEGSEAAAAGATRDALLCDTAVKTLDALCLAQPPHQWKEALRLCTSLAPGEALLPAVSPGAISSLPSPRAPSAYSTMNYMLSQLDLRTVPLDVSTGMLNTLYRMEQHESTFLRTLNAERQKKRWRLLRTFCLALVSHPFMSLEAAKSIVRCLRFLEARLRAGASDGGEDPSIAEAFSEQYVLRLCAACQYEEALLAAVCLRCAPRSAHVGSLLKQAAACVAPSHIADVMRLLQEPLPAHHGDTVGVSGENADVRSDERAQQLAALLKLEQSQLNEALEQEFAQSLLAGQTQKAAALCRSCPSLLHHSALLQPPAPSVSATAGRRGRKQLHFHLVANLFSALANSPRTTTSPAFQWSALSVDQLAWVVGCYQEAVRTHFVATPAQQRHFRATVEAAFEATLALWGAVLRQRDEVEAAAVSAERLALLLSLSGCTMEHLLRCHVWDASSAFGAPWMRLYAAPAAPQLTALVALVETQLLPALRARVGRPTAAPQRHPDQTARWLRVAGLEREWRQLVVVVAAAHPGVALPLADLLSRLLQTEAAERTSRSSSTLFAPQEVGFLEQLQARWAEEGPSVGALMEKREPESVRRWRDAAYQRRDCPPLTLCLVMVESVRLIRGTSAKGARASPLTGMRLSTLIRFSESLVAMRSAYFFAEGARQFLWLLGREGAHPGAAVLLSFSWIEAARLFVAAAPRLLRRGAAAPLEEADRSPPVDEAPTRRWVSRFACDVYARWAAMHGESATQDVSVERPVSSAYEQAFCVELLQLLTYTRAVAEPRGSKALEAQNAQETKHPHSESECHVFLSLLRLYIEKTTRLSHDKRVSLYASLEAFLGRSYTYMARVAEAAVESGGARERSEGYEVTTVFSDECLQLVLAAWQTIEAAHHGAQPHVEPRPHYTNEGKAIIVKHQERIVHLLLQIRALPAVHGQDPCPSLRHALTVLRTAVSVHLSNDAKALLKLHSIHFHKANWKRMYADITKSSPRLIMREGVLPEAEEALERQRLSRALRTAPACDVAWALCQAKRDAGVRLTKEHYRHVLRRLGQDVAAAASPAELGGRPSDLTAAAARWPFVEVFFFALLRDGVTPDAALVEQIFGVLRHGGASDVADEKVSRAQSCLYFAKLLTVLPPITNARHAGRRSRAQQGEASRAAEQEAAGETEKGDYRITPSILDSVFESSRYVTDALIGGKRDKAEAEHALTTLQDTCELVASFITWANDFSRLPRITADVLDHLVFLFCNSFYVKQDESSGYAVAPLGASELLRTAFPVVKEGERVLFADQRATCTERRPPHAKALLLFATKQQQLHHVALSFASLSHLGSATAAGSEAPRHALQQLARLAKDPVHFGAPARAALALQVAEQALWGLPEGPASFSPAELRACAERAYVATLGLFTPDSSKLYNEMVMGAPATPEEVSGASPEGLAIERHIQSMMEDVAGELGLPAPAAAVRPSLPAPLLASVTTLDDLVARTEPTADFNMALRYVIKGLCASQSWDTAAAWVEAALPSAWPSPDTGHTSSSAPTYVALAAADHGPKHPAAVAARAVVDDFLLFDIHTSLQRASRREAERNARTSLQLLDVSEASNSHAQARLLHKMVKDTLFARAKGAKSVVSDAIFFDSAEAN</sequence>
<organism evidence="2 3">
    <name type="scientific">Strigomonas culicis</name>
    <dbReference type="NCBI Taxonomy" id="28005"/>
    <lineage>
        <taxon>Eukaryota</taxon>
        <taxon>Discoba</taxon>
        <taxon>Euglenozoa</taxon>
        <taxon>Kinetoplastea</taxon>
        <taxon>Metakinetoplastina</taxon>
        <taxon>Trypanosomatida</taxon>
        <taxon>Trypanosomatidae</taxon>
        <taxon>Strigomonadinae</taxon>
        <taxon>Strigomonas</taxon>
    </lineage>
</organism>
<name>S9TG50_9TRYP</name>
<dbReference type="EMBL" id="ATMH01012206">
    <property type="protein sequence ID" value="EPY15328.1"/>
    <property type="molecule type" value="Genomic_DNA"/>
</dbReference>